<dbReference type="KEGG" id="gsn:YC6258_00372"/>
<dbReference type="EMBL" id="CP007142">
    <property type="protein sequence ID" value="AJQ92422.1"/>
    <property type="molecule type" value="Genomic_DNA"/>
</dbReference>
<evidence type="ECO:0000259" key="2">
    <source>
        <dbReference type="Pfam" id="PF13511"/>
    </source>
</evidence>
<proteinExistence type="predicted"/>
<evidence type="ECO:0000313" key="3">
    <source>
        <dbReference type="EMBL" id="AJQ92422.1"/>
    </source>
</evidence>
<feature type="domain" description="DUF4124" evidence="2">
    <location>
        <begin position="9"/>
        <end position="58"/>
    </location>
</feature>
<evidence type="ECO:0000256" key="1">
    <source>
        <dbReference type="SAM" id="SignalP"/>
    </source>
</evidence>
<protein>
    <recommendedName>
        <fullName evidence="2">DUF4124 domain-containing protein</fullName>
    </recommendedName>
</protein>
<reference evidence="3 4" key="1">
    <citation type="submission" date="2014-01" db="EMBL/GenBank/DDBJ databases">
        <title>Full genme sequencing of cellulolytic bacterium Gynuella sunshinyii YC6258T gen. nov., sp. nov.</title>
        <authorList>
            <person name="Khan H."/>
            <person name="Chung E.J."/>
            <person name="Chung Y.R."/>
        </authorList>
    </citation>
    <scope>NUCLEOTIDE SEQUENCE [LARGE SCALE GENOMIC DNA]</scope>
    <source>
        <strain evidence="3 4">YC6258</strain>
    </source>
</reference>
<dbReference type="HOGENOM" id="CLU_1425786_0_0_6"/>
<accession>A0A0C5VD20</accession>
<feature type="chain" id="PRO_5002191106" description="DUF4124 domain-containing protein" evidence="1">
    <location>
        <begin position="20"/>
        <end position="177"/>
    </location>
</feature>
<keyword evidence="4" id="KW-1185">Reference proteome</keyword>
<dbReference type="InterPro" id="IPR025392">
    <property type="entry name" value="DUF4124"/>
</dbReference>
<keyword evidence="1" id="KW-0732">Signal</keyword>
<organism evidence="3 4">
    <name type="scientific">Gynuella sunshinyii YC6258</name>
    <dbReference type="NCBI Taxonomy" id="1445510"/>
    <lineage>
        <taxon>Bacteria</taxon>
        <taxon>Pseudomonadati</taxon>
        <taxon>Pseudomonadota</taxon>
        <taxon>Gammaproteobacteria</taxon>
        <taxon>Oceanospirillales</taxon>
        <taxon>Saccharospirillaceae</taxon>
        <taxon>Gynuella</taxon>
    </lineage>
</organism>
<dbReference type="Pfam" id="PF13511">
    <property type="entry name" value="DUF4124"/>
    <property type="match status" value="1"/>
</dbReference>
<dbReference type="PATRIC" id="fig|1445510.3.peg.361"/>
<sequence>MNGNVIVAVLLFVSLSSHAAVYKWVDENGVTNYGSIRPKNAEAENIHINAPPSTSTPAGSPEAQKKLNGAAKEFVDALTDEILKDHGDAKELNCKKAVMNANDYIDTMINVGKKNFDSGYMAENEYKKVTVALKRIKSTISISECQNSKGSVQGFYKCMSNDANHLISCGKKYNYGS</sequence>
<feature type="signal peptide" evidence="1">
    <location>
        <begin position="1"/>
        <end position="19"/>
    </location>
</feature>
<evidence type="ECO:0000313" key="4">
    <source>
        <dbReference type="Proteomes" id="UP000032266"/>
    </source>
</evidence>
<dbReference type="AlphaFoldDB" id="A0A0C5VD20"/>
<gene>
    <name evidence="3" type="ORF">YC6258_00372</name>
</gene>
<name>A0A0C5VD20_9GAMM</name>
<dbReference type="OrthoDB" id="7068596at2"/>
<dbReference type="Proteomes" id="UP000032266">
    <property type="component" value="Chromosome"/>
</dbReference>
<dbReference type="RefSeq" id="WP_044615487.1">
    <property type="nucleotide sequence ID" value="NZ_CP007142.1"/>
</dbReference>